<dbReference type="InterPro" id="IPR008271">
    <property type="entry name" value="Ser/Thr_kinase_AS"/>
</dbReference>
<dbReference type="Pfam" id="PF00069">
    <property type="entry name" value="Pkinase"/>
    <property type="match status" value="1"/>
</dbReference>
<comment type="caution">
    <text evidence="9">The sequence shown here is derived from an EMBL/GenBank/DDBJ whole genome shotgun (WGS) entry which is preliminary data.</text>
</comment>
<dbReference type="PROSITE" id="PS50011">
    <property type="entry name" value="PROTEIN_KINASE_DOM"/>
    <property type="match status" value="1"/>
</dbReference>
<comment type="similarity">
    <text evidence="5">Belongs to the protein kinase superfamily. Ser/Thr protein kinase family. GCN2 subfamily.</text>
</comment>
<dbReference type="Gene3D" id="1.10.510.10">
    <property type="entry name" value="Transferase(Phosphotransferase) domain 1"/>
    <property type="match status" value="1"/>
</dbReference>
<dbReference type="CDD" id="cd00180">
    <property type="entry name" value="PKc"/>
    <property type="match status" value="1"/>
</dbReference>
<dbReference type="SUPFAM" id="SSF56112">
    <property type="entry name" value="Protein kinase-like (PK-like)"/>
    <property type="match status" value="1"/>
</dbReference>
<dbReference type="GO" id="GO:0005634">
    <property type="term" value="C:nucleus"/>
    <property type="evidence" value="ECO:0007669"/>
    <property type="project" value="TreeGrafter"/>
</dbReference>
<evidence type="ECO:0000256" key="7">
    <source>
        <dbReference type="RuleBase" id="RU000304"/>
    </source>
</evidence>
<sequence>MPLQFTLEKLDMSEDWQYAGPLADLFPLSEDGSSIRATPFSECDFERISAILELHGKPAWSKVARTYAVLRMSQALKHLDSIIQKGVTDISIPYSPQNLPSELLPMERIRFLKTQNLVLTDLLSLEKGAHLHISSRNESQFQTVAVLGKGGFARVEKVFSRLGQRFYAMKLLSRKTTFKKDQISLSNFLKELAASKRVEHHHVVKVIGSFTEPKFVGIIMDTIGNCDLEAFLDDESATLDLDKSSLLRTFFGCLCWGLIAIHEADIRHKDIKPKNILIKGPTVMYTDFGIALDYSQTDRSTTSGRPAMFTLQYCAPEVANWEDRRSSSDIFSLGAVFLEMATRLNSESIDNLRLFLRERNEYGSSAYCKNVPGIEEWAEHIRARRGQKLDKLPFDWVNACLKTNEKGRPTAHSLWEMIEEDTSHVSQPFACSTCMADHESSASEASTPTASLGPYYRTGQLQSMYAVGPPSALPRESLSVVT</sequence>
<dbReference type="GO" id="GO:0005737">
    <property type="term" value="C:cytoplasm"/>
    <property type="evidence" value="ECO:0007669"/>
    <property type="project" value="TreeGrafter"/>
</dbReference>
<evidence type="ECO:0000256" key="4">
    <source>
        <dbReference type="ARBA" id="ARBA00022840"/>
    </source>
</evidence>
<feature type="domain" description="Protein kinase" evidence="8">
    <location>
        <begin position="141"/>
        <end position="430"/>
    </location>
</feature>
<keyword evidence="2 6" id="KW-0547">Nucleotide-binding</keyword>
<dbReference type="GO" id="GO:0005524">
    <property type="term" value="F:ATP binding"/>
    <property type="evidence" value="ECO:0007669"/>
    <property type="project" value="UniProtKB-UniRule"/>
</dbReference>
<proteinExistence type="inferred from homology"/>
<dbReference type="SMART" id="SM00220">
    <property type="entry name" value="S_TKc"/>
    <property type="match status" value="1"/>
</dbReference>
<keyword evidence="1" id="KW-0808">Transferase</keyword>
<evidence type="ECO:0000256" key="6">
    <source>
        <dbReference type="PROSITE-ProRule" id="PRU10141"/>
    </source>
</evidence>
<evidence type="ECO:0000256" key="2">
    <source>
        <dbReference type="ARBA" id="ARBA00022741"/>
    </source>
</evidence>
<keyword evidence="4 6" id="KW-0067">ATP-binding</keyword>
<keyword evidence="3 9" id="KW-0418">Kinase</keyword>
<name>A0A9P4MWZ0_9PLEO</name>
<protein>
    <submittedName>
        <fullName evidence="9">Kinase-like protein</fullName>
    </submittedName>
</protein>
<dbReference type="GO" id="GO:0004674">
    <property type="term" value="F:protein serine/threonine kinase activity"/>
    <property type="evidence" value="ECO:0007669"/>
    <property type="project" value="UniProtKB-KW"/>
</dbReference>
<dbReference type="Proteomes" id="UP000799536">
    <property type="component" value="Unassembled WGS sequence"/>
</dbReference>
<dbReference type="InterPro" id="IPR017441">
    <property type="entry name" value="Protein_kinase_ATP_BS"/>
</dbReference>
<evidence type="ECO:0000256" key="3">
    <source>
        <dbReference type="ARBA" id="ARBA00022777"/>
    </source>
</evidence>
<accession>A0A9P4MWZ0</accession>
<evidence type="ECO:0000313" key="10">
    <source>
        <dbReference type="Proteomes" id="UP000799536"/>
    </source>
</evidence>
<evidence type="ECO:0000256" key="5">
    <source>
        <dbReference type="ARBA" id="ARBA00037982"/>
    </source>
</evidence>
<evidence type="ECO:0000259" key="8">
    <source>
        <dbReference type="PROSITE" id="PS50011"/>
    </source>
</evidence>
<keyword evidence="7" id="KW-0723">Serine/threonine-protein kinase</keyword>
<feature type="binding site" evidence="6">
    <location>
        <position position="170"/>
    </location>
    <ligand>
        <name>ATP</name>
        <dbReference type="ChEBI" id="CHEBI:30616"/>
    </ligand>
</feature>
<organism evidence="9 10">
    <name type="scientific">Delitschia confertaspora ATCC 74209</name>
    <dbReference type="NCBI Taxonomy" id="1513339"/>
    <lineage>
        <taxon>Eukaryota</taxon>
        <taxon>Fungi</taxon>
        <taxon>Dikarya</taxon>
        <taxon>Ascomycota</taxon>
        <taxon>Pezizomycotina</taxon>
        <taxon>Dothideomycetes</taxon>
        <taxon>Pleosporomycetidae</taxon>
        <taxon>Pleosporales</taxon>
        <taxon>Delitschiaceae</taxon>
        <taxon>Delitschia</taxon>
    </lineage>
</organism>
<dbReference type="InterPro" id="IPR000719">
    <property type="entry name" value="Prot_kinase_dom"/>
</dbReference>
<keyword evidence="10" id="KW-1185">Reference proteome</keyword>
<dbReference type="PROSITE" id="PS00107">
    <property type="entry name" value="PROTEIN_KINASE_ATP"/>
    <property type="match status" value="1"/>
</dbReference>
<dbReference type="InterPro" id="IPR050339">
    <property type="entry name" value="CC_SR_Kinase"/>
</dbReference>
<dbReference type="OrthoDB" id="4062651at2759"/>
<reference evidence="9" key="1">
    <citation type="journal article" date="2020" name="Stud. Mycol.">
        <title>101 Dothideomycetes genomes: a test case for predicting lifestyles and emergence of pathogens.</title>
        <authorList>
            <person name="Haridas S."/>
            <person name="Albert R."/>
            <person name="Binder M."/>
            <person name="Bloem J."/>
            <person name="Labutti K."/>
            <person name="Salamov A."/>
            <person name="Andreopoulos B."/>
            <person name="Baker S."/>
            <person name="Barry K."/>
            <person name="Bills G."/>
            <person name="Bluhm B."/>
            <person name="Cannon C."/>
            <person name="Castanera R."/>
            <person name="Culley D."/>
            <person name="Daum C."/>
            <person name="Ezra D."/>
            <person name="Gonzalez J."/>
            <person name="Henrissat B."/>
            <person name="Kuo A."/>
            <person name="Liang C."/>
            <person name="Lipzen A."/>
            <person name="Lutzoni F."/>
            <person name="Magnuson J."/>
            <person name="Mondo S."/>
            <person name="Nolan M."/>
            <person name="Ohm R."/>
            <person name="Pangilinan J."/>
            <person name="Park H.-J."/>
            <person name="Ramirez L."/>
            <person name="Alfaro M."/>
            <person name="Sun H."/>
            <person name="Tritt A."/>
            <person name="Yoshinaga Y."/>
            <person name="Zwiers L.-H."/>
            <person name="Turgeon B."/>
            <person name="Goodwin S."/>
            <person name="Spatafora J."/>
            <person name="Crous P."/>
            <person name="Grigoriev I."/>
        </authorList>
    </citation>
    <scope>NUCLEOTIDE SEQUENCE</scope>
    <source>
        <strain evidence="9">ATCC 74209</strain>
    </source>
</reference>
<gene>
    <name evidence="9" type="ORF">GQ43DRAFT_470720</name>
</gene>
<dbReference type="EMBL" id="ML993929">
    <property type="protein sequence ID" value="KAF2202658.1"/>
    <property type="molecule type" value="Genomic_DNA"/>
</dbReference>
<dbReference type="InterPro" id="IPR011009">
    <property type="entry name" value="Kinase-like_dom_sf"/>
</dbReference>
<dbReference type="PROSITE" id="PS00108">
    <property type="entry name" value="PROTEIN_KINASE_ST"/>
    <property type="match status" value="1"/>
</dbReference>
<dbReference type="PANTHER" id="PTHR11042">
    <property type="entry name" value="EUKARYOTIC TRANSLATION INITIATION FACTOR 2-ALPHA KINASE EIF2-ALPHA KINASE -RELATED"/>
    <property type="match status" value="1"/>
</dbReference>
<evidence type="ECO:0000256" key="1">
    <source>
        <dbReference type="ARBA" id="ARBA00022679"/>
    </source>
</evidence>
<evidence type="ECO:0000313" key="9">
    <source>
        <dbReference type="EMBL" id="KAF2202658.1"/>
    </source>
</evidence>
<dbReference type="AlphaFoldDB" id="A0A9P4MWZ0"/>